<organism evidence="2 3">
    <name type="scientific">Parasutterella muris</name>
    <dbReference type="NCBI Taxonomy" id="2565572"/>
    <lineage>
        <taxon>Bacteria</taxon>
        <taxon>Pseudomonadati</taxon>
        <taxon>Pseudomonadota</taxon>
        <taxon>Betaproteobacteria</taxon>
        <taxon>Burkholderiales</taxon>
        <taxon>Sutterellaceae</taxon>
        <taxon>Parasutterella</taxon>
    </lineage>
</organism>
<name>A0A6L6YJG7_9BURK</name>
<gene>
    <name evidence="2" type="ORF">E5987_07290</name>
</gene>
<sequence length="97" mass="11128">MNRVLALSVFLLLSNVQAASLHTIEISNLNSSELINLANSLKVEKDQCEVQDLEAIADRARFLNEKKSLTLDNRFLIMNKVTKQRVGCRKQKLLFRR</sequence>
<evidence type="ECO:0000313" key="3">
    <source>
        <dbReference type="Proteomes" id="UP000472580"/>
    </source>
</evidence>
<reference evidence="2 3" key="1">
    <citation type="submission" date="2019-12" db="EMBL/GenBank/DDBJ databases">
        <title>Microbes associate with the intestines of laboratory mice.</title>
        <authorList>
            <person name="Navarre W."/>
            <person name="Wong E."/>
        </authorList>
    </citation>
    <scope>NUCLEOTIDE SEQUENCE [LARGE SCALE GENOMIC DNA]</scope>
    <source>
        <strain evidence="2 3">NM82_D38</strain>
    </source>
</reference>
<proteinExistence type="predicted"/>
<keyword evidence="3" id="KW-1185">Reference proteome</keyword>
<keyword evidence="1" id="KW-0732">Signal</keyword>
<protein>
    <submittedName>
        <fullName evidence="2">Uncharacterized protein</fullName>
    </submittedName>
</protein>
<comment type="caution">
    <text evidence="2">The sequence shown here is derived from an EMBL/GenBank/DDBJ whole genome shotgun (WGS) entry which is preliminary data.</text>
</comment>
<dbReference type="Proteomes" id="UP000472580">
    <property type="component" value="Unassembled WGS sequence"/>
</dbReference>
<evidence type="ECO:0000313" key="2">
    <source>
        <dbReference type="EMBL" id="MVX57012.1"/>
    </source>
</evidence>
<feature type="chain" id="PRO_5026946509" evidence="1">
    <location>
        <begin position="19"/>
        <end position="97"/>
    </location>
</feature>
<accession>A0A6L6YJG7</accession>
<dbReference type="RefSeq" id="WP_160335444.1">
    <property type="nucleotide sequence ID" value="NZ_WSRP01000020.1"/>
</dbReference>
<dbReference type="AlphaFoldDB" id="A0A6L6YJG7"/>
<feature type="signal peptide" evidence="1">
    <location>
        <begin position="1"/>
        <end position="18"/>
    </location>
</feature>
<dbReference type="EMBL" id="WSRP01000020">
    <property type="protein sequence ID" value="MVX57012.1"/>
    <property type="molecule type" value="Genomic_DNA"/>
</dbReference>
<evidence type="ECO:0000256" key="1">
    <source>
        <dbReference type="SAM" id="SignalP"/>
    </source>
</evidence>